<dbReference type="RefSeq" id="WP_115453569.1">
    <property type="nucleotide sequence ID" value="NZ_QNQT01000011.1"/>
</dbReference>
<dbReference type="EMBL" id="QNQT01000011">
    <property type="protein sequence ID" value="RDU35331.1"/>
    <property type="molecule type" value="Genomic_DNA"/>
</dbReference>
<sequence length="206" mass="22239">MNICLFGATGRVGSVILENCLNAGYGVHALVRDPGKLKHAGPGLKIFNGDATNPDDVRSAMKGCDAVISSLNTGASTVLSDSMPHIVSTMKENGISRIIMVSTAGITQARTAPELYRFQSPESRRTSTKDAEEHLKAWLILKDSGLDWTAVCPTYLPVGERLGTYRVGRDVLPENPTSISIFDTGDFAYSLLVSDDYLHCRAALTY</sequence>
<protein>
    <recommendedName>
        <fullName evidence="1">NAD(P)-binding domain-containing protein</fullName>
    </recommendedName>
</protein>
<dbReference type="AlphaFoldDB" id="A0A3D8GLU4"/>
<comment type="caution">
    <text evidence="2">The sequence shown here is derived from an EMBL/GenBank/DDBJ whole genome shotgun (WGS) entry which is preliminary data.</text>
</comment>
<name>A0A3D8GLU4_9BACI</name>
<dbReference type="OrthoDB" id="9785372at2"/>
<evidence type="ECO:0000313" key="3">
    <source>
        <dbReference type="Proteomes" id="UP000257144"/>
    </source>
</evidence>
<gene>
    <name evidence="2" type="ORF">DRW41_18795</name>
</gene>
<accession>A0A3D8GLU4</accession>
<dbReference type="PANTHER" id="PTHR43355">
    <property type="entry name" value="FLAVIN REDUCTASE (NADPH)"/>
    <property type="match status" value="1"/>
</dbReference>
<dbReference type="Gene3D" id="3.40.50.720">
    <property type="entry name" value="NAD(P)-binding Rossmann-like Domain"/>
    <property type="match status" value="1"/>
</dbReference>
<keyword evidence="3" id="KW-1185">Reference proteome</keyword>
<reference evidence="2 3" key="1">
    <citation type="submission" date="2018-07" db="EMBL/GenBank/DDBJ databases">
        <title>Bacillus sp. YLB-04 draft genome sequence.</title>
        <authorList>
            <person name="Yu L."/>
            <person name="Tang X."/>
        </authorList>
    </citation>
    <scope>NUCLEOTIDE SEQUENCE [LARGE SCALE GENOMIC DNA]</scope>
    <source>
        <strain evidence="2 3">YLB-04</strain>
    </source>
</reference>
<evidence type="ECO:0000313" key="2">
    <source>
        <dbReference type="EMBL" id="RDU35331.1"/>
    </source>
</evidence>
<dbReference type="Pfam" id="PF13460">
    <property type="entry name" value="NAD_binding_10"/>
    <property type="match status" value="1"/>
</dbReference>
<dbReference type="InterPro" id="IPR051606">
    <property type="entry name" value="Polyketide_Oxido-like"/>
</dbReference>
<dbReference type="GO" id="GO:0016646">
    <property type="term" value="F:oxidoreductase activity, acting on the CH-NH group of donors, NAD or NADP as acceptor"/>
    <property type="evidence" value="ECO:0007669"/>
    <property type="project" value="TreeGrafter"/>
</dbReference>
<dbReference type="InterPro" id="IPR036291">
    <property type="entry name" value="NAD(P)-bd_dom_sf"/>
</dbReference>
<dbReference type="Proteomes" id="UP000257144">
    <property type="component" value="Unassembled WGS sequence"/>
</dbReference>
<dbReference type="SUPFAM" id="SSF51735">
    <property type="entry name" value="NAD(P)-binding Rossmann-fold domains"/>
    <property type="match status" value="1"/>
</dbReference>
<proteinExistence type="predicted"/>
<evidence type="ECO:0000259" key="1">
    <source>
        <dbReference type="Pfam" id="PF13460"/>
    </source>
</evidence>
<feature type="domain" description="NAD(P)-binding" evidence="1">
    <location>
        <begin position="7"/>
        <end position="192"/>
    </location>
</feature>
<organism evidence="2 3">
    <name type="scientific">Neobacillus piezotolerans</name>
    <dbReference type="NCBI Taxonomy" id="2259171"/>
    <lineage>
        <taxon>Bacteria</taxon>
        <taxon>Bacillati</taxon>
        <taxon>Bacillota</taxon>
        <taxon>Bacilli</taxon>
        <taxon>Bacillales</taxon>
        <taxon>Bacillaceae</taxon>
        <taxon>Neobacillus</taxon>
    </lineage>
</organism>
<dbReference type="InterPro" id="IPR016040">
    <property type="entry name" value="NAD(P)-bd_dom"/>
</dbReference>
<dbReference type="PANTHER" id="PTHR43355:SF2">
    <property type="entry name" value="FLAVIN REDUCTASE (NADPH)"/>
    <property type="match status" value="1"/>
</dbReference>